<keyword evidence="5" id="KW-0687">Ribonucleoprotein</keyword>
<comment type="caution">
    <text evidence="7">The sequence shown here is derived from an EMBL/GenBank/DDBJ whole genome shotgun (WGS) entry which is preliminary data.</text>
</comment>
<organism evidence="7 8">
    <name type="scientific">Rhizophagus irregularis</name>
    <dbReference type="NCBI Taxonomy" id="588596"/>
    <lineage>
        <taxon>Eukaryota</taxon>
        <taxon>Fungi</taxon>
        <taxon>Fungi incertae sedis</taxon>
        <taxon>Mucoromycota</taxon>
        <taxon>Glomeromycotina</taxon>
        <taxon>Glomeromycetes</taxon>
        <taxon>Glomerales</taxon>
        <taxon>Glomeraceae</taxon>
        <taxon>Rhizophagus</taxon>
    </lineage>
</organism>
<keyword evidence="3" id="KW-0689">Ribosomal protein</keyword>
<evidence type="ECO:0000256" key="5">
    <source>
        <dbReference type="ARBA" id="ARBA00023274"/>
    </source>
</evidence>
<dbReference type="AlphaFoldDB" id="A0A2I1GHM4"/>
<protein>
    <recommendedName>
        <fullName evidence="6">Large ribosomal subunit protein mL50</fullName>
    </recommendedName>
</protein>
<keyword evidence="8" id="KW-1185">Reference proteome</keyword>
<dbReference type="GO" id="GO:0005840">
    <property type="term" value="C:ribosome"/>
    <property type="evidence" value="ECO:0007669"/>
    <property type="project" value="UniProtKB-KW"/>
</dbReference>
<keyword evidence="4" id="KW-0496">Mitochondrion</keyword>
<dbReference type="VEuPathDB" id="FungiDB:RhiirFUN_018957"/>
<dbReference type="EMBL" id="LLXI01000433">
    <property type="protein sequence ID" value="PKY46108.1"/>
    <property type="molecule type" value="Genomic_DNA"/>
</dbReference>
<name>A0A2I1GHM4_9GLOM</name>
<gene>
    <name evidence="7" type="ORF">RhiirA4_518902</name>
</gene>
<comment type="subcellular location">
    <subcellularLocation>
        <location evidence="1">Mitochondrion</location>
    </subcellularLocation>
</comment>
<proteinExistence type="inferred from homology"/>
<dbReference type="Proteomes" id="UP000234323">
    <property type="component" value="Unassembled WGS sequence"/>
</dbReference>
<dbReference type="Pfam" id="PF10501">
    <property type="entry name" value="Ribosomal_L50"/>
    <property type="match status" value="1"/>
</dbReference>
<evidence type="ECO:0000256" key="1">
    <source>
        <dbReference type="ARBA" id="ARBA00004173"/>
    </source>
</evidence>
<evidence type="ECO:0000256" key="2">
    <source>
        <dbReference type="ARBA" id="ARBA00008860"/>
    </source>
</evidence>
<dbReference type="GO" id="GO:0005739">
    <property type="term" value="C:mitochondrion"/>
    <property type="evidence" value="ECO:0007669"/>
    <property type="project" value="UniProtKB-SubCell"/>
</dbReference>
<sequence length="228" mass="26635">MEATLEESPTSIGLSFLQELSHNKTIFHVCQIRKPPNHILVASFTQSSTVSNSFFKSTPFGSEKVKEEEEQLNDDNSEHVVIDEFKSILKDDDDYTKSPKKITDPDEIKENIFVILQKYIESSKGDLMQFELKDSKLKFEVLRDCTMIIGKKIPNFELNKINTVKDAIDFFTQEEESDQRKGHPVAEWFIKHKDELPSNMMFIPYVKERGVNREDRSKRQKFKIKEHN</sequence>
<dbReference type="InterPro" id="IPR018305">
    <property type="entry name" value="Ribosomal_m50"/>
</dbReference>
<evidence type="ECO:0000313" key="8">
    <source>
        <dbReference type="Proteomes" id="UP000234323"/>
    </source>
</evidence>
<evidence type="ECO:0000256" key="4">
    <source>
        <dbReference type="ARBA" id="ARBA00023128"/>
    </source>
</evidence>
<dbReference type="GO" id="GO:1990904">
    <property type="term" value="C:ribonucleoprotein complex"/>
    <property type="evidence" value="ECO:0007669"/>
    <property type="project" value="UniProtKB-KW"/>
</dbReference>
<dbReference type="VEuPathDB" id="FungiDB:FUN_020045"/>
<comment type="similarity">
    <text evidence="2">Belongs to the mitochondrion-specific ribosomal protein mL50 family.</text>
</comment>
<reference evidence="7 8" key="1">
    <citation type="submission" date="2015-10" db="EMBL/GenBank/DDBJ databases">
        <title>Genome analyses suggest a sexual origin of heterokaryosis in a supposedly ancient asexual fungus.</title>
        <authorList>
            <person name="Ropars J."/>
            <person name="Sedzielewska K."/>
            <person name="Noel J."/>
            <person name="Charron P."/>
            <person name="Farinelli L."/>
            <person name="Marton T."/>
            <person name="Kruger M."/>
            <person name="Pelin A."/>
            <person name="Brachmann A."/>
            <person name="Corradi N."/>
        </authorList>
    </citation>
    <scope>NUCLEOTIDE SEQUENCE [LARGE SCALE GENOMIC DNA]</scope>
    <source>
        <strain evidence="7 8">A4</strain>
    </source>
</reference>
<evidence type="ECO:0000256" key="3">
    <source>
        <dbReference type="ARBA" id="ARBA00022980"/>
    </source>
</evidence>
<evidence type="ECO:0000313" key="7">
    <source>
        <dbReference type="EMBL" id="PKY46108.1"/>
    </source>
</evidence>
<evidence type="ECO:0000256" key="6">
    <source>
        <dbReference type="ARBA" id="ARBA00035183"/>
    </source>
</evidence>
<accession>A0A2I1GHM4</accession>